<keyword evidence="1" id="KW-1133">Transmembrane helix</keyword>
<reference evidence="2 3" key="1">
    <citation type="submission" date="2018-10" db="EMBL/GenBank/DDBJ databases">
        <title>A high-quality apple genome assembly.</title>
        <authorList>
            <person name="Hu J."/>
        </authorList>
    </citation>
    <scope>NUCLEOTIDE SEQUENCE [LARGE SCALE GENOMIC DNA]</scope>
    <source>
        <strain evidence="3">cv. HFTH1</strain>
        <tissue evidence="2">Young leaf</tissue>
    </source>
</reference>
<dbReference type="Proteomes" id="UP000290289">
    <property type="component" value="Chromosome 13"/>
</dbReference>
<comment type="caution">
    <text evidence="2">The sequence shown here is derived from an EMBL/GenBank/DDBJ whole genome shotgun (WGS) entry which is preliminary data.</text>
</comment>
<evidence type="ECO:0000313" key="3">
    <source>
        <dbReference type="Proteomes" id="UP000290289"/>
    </source>
</evidence>
<keyword evidence="3" id="KW-1185">Reference proteome</keyword>
<evidence type="ECO:0000313" key="2">
    <source>
        <dbReference type="EMBL" id="RXH80115.1"/>
    </source>
</evidence>
<gene>
    <name evidence="2" type="ORF">DVH24_041262</name>
</gene>
<feature type="transmembrane region" description="Helical" evidence="1">
    <location>
        <begin position="80"/>
        <end position="101"/>
    </location>
</feature>
<keyword evidence="1" id="KW-0812">Transmembrane</keyword>
<accession>A0A498IDG7</accession>
<feature type="transmembrane region" description="Helical" evidence="1">
    <location>
        <begin position="6"/>
        <end position="27"/>
    </location>
</feature>
<dbReference type="EMBL" id="RDQH01000339">
    <property type="protein sequence ID" value="RXH80115.1"/>
    <property type="molecule type" value="Genomic_DNA"/>
</dbReference>
<proteinExistence type="predicted"/>
<organism evidence="2 3">
    <name type="scientific">Malus domestica</name>
    <name type="common">Apple</name>
    <name type="synonym">Pyrus malus</name>
    <dbReference type="NCBI Taxonomy" id="3750"/>
    <lineage>
        <taxon>Eukaryota</taxon>
        <taxon>Viridiplantae</taxon>
        <taxon>Streptophyta</taxon>
        <taxon>Embryophyta</taxon>
        <taxon>Tracheophyta</taxon>
        <taxon>Spermatophyta</taxon>
        <taxon>Magnoliopsida</taxon>
        <taxon>eudicotyledons</taxon>
        <taxon>Gunneridae</taxon>
        <taxon>Pentapetalae</taxon>
        <taxon>rosids</taxon>
        <taxon>fabids</taxon>
        <taxon>Rosales</taxon>
        <taxon>Rosaceae</taxon>
        <taxon>Amygdaloideae</taxon>
        <taxon>Maleae</taxon>
        <taxon>Malus</taxon>
    </lineage>
</organism>
<evidence type="ECO:0000256" key="1">
    <source>
        <dbReference type="SAM" id="Phobius"/>
    </source>
</evidence>
<keyword evidence="1" id="KW-0472">Membrane</keyword>
<dbReference type="AlphaFoldDB" id="A0A498IDG7"/>
<feature type="transmembrane region" description="Helical" evidence="1">
    <location>
        <begin position="39"/>
        <end position="60"/>
    </location>
</feature>
<protein>
    <submittedName>
        <fullName evidence="2">Uncharacterized protein</fullName>
    </submittedName>
</protein>
<sequence>MPPTLAVAGVGGCAFFLLHNRFLLRYFKMVCRVPVFPPARVFNTTTFSLSAFVGSVARMLGGGCSKGSLGFMLLCFRANLAGPVLFVYAFVSLDLVLFLCVW</sequence>
<name>A0A498IDG7_MALDO</name>